<accession>A0A7J0GTX4</accession>
<dbReference type="EMBL" id="BJWL01000024">
    <property type="protein sequence ID" value="GFZ14243.1"/>
    <property type="molecule type" value="Genomic_DNA"/>
</dbReference>
<comment type="caution">
    <text evidence="2">The sequence shown here is derived from an EMBL/GenBank/DDBJ whole genome shotgun (WGS) entry which is preliminary data.</text>
</comment>
<keyword evidence="3" id="KW-1185">Reference proteome</keyword>
<dbReference type="Proteomes" id="UP000585474">
    <property type="component" value="Unassembled WGS sequence"/>
</dbReference>
<name>A0A7J0GTX4_9ERIC</name>
<protein>
    <submittedName>
        <fullName evidence="2">Uncharacterized protein</fullName>
    </submittedName>
</protein>
<sequence>MKDEEPYEEITAKFSGGVRKEMESRADLTFGVTGDLVHLDLWGLHHTAYSSVAFDNEVLTRYDFMSDSGDVKNLENSQPTWISDHLGEKSYMADEVNQLPFSSRKDLPSLEDSPSAATPLPIERETNITHQGDLDRLRESYSIPPGVHIRLPEVGETIVSTRPGEVAFYEAAFHAGLHLPIHPIIRRILRGQRRPYSRGIPTTSRDGRRNSSLSQEMTKSSPREYLRTSVFQGWSRGCGTPQEVLEFKTFRRSFRSTPKAMASSGGDNGEEIPIDGAAPIAGNDAMSRKIDLGKLVKMVKGSKATTPKSSKLATPAANGVVIREKHPWDESSKAASRGTHVVTPGEGTSAHPSDVLGLNASMLENPTVVEKLLEGVVPPFNREEVVVIASSLVECDQELRDGGDDSAGSG</sequence>
<feature type="compositionally biased region" description="Basic and acidic residues" evidence="1">
    <location>
        <begin position="122"/>
        <end position="135"/>
    </location>
</feature>
<feature type="region of interest" description="Disordered" evidence="1">
    <location>
        <begin position="102"/>
        <end position="135"/>
    </location>
</feature>
<feature type="region of interest" description="Disordered" evidence="1">
    <location>
        <begin position="196"/>
        <end position="222"/>
    </location>
</feature>
<gene>
    <name evidence="2" type="ORF">Acr_24g0004330</name>
</gene>
<evidence type="ECO:0000313" key="2">
    <source>
        <dbReference type="EMBL" id="GFZ14243.1"/>
    </source>
</evidence>
<dbReference type="AlphaFoldDB" id="A0A7J0GTX4"/>
<evidence type="ECO:0000313" key="3">
    <source>
        <dbReference type="Proteomes" id="UP000585474"/>
    </source>
</evidence>
<proteinExistence type="predicted"/>
<feature type="region of interest" description="Disordered" evidence="1">
    <location>
        <begin position="327"/>
        <end position="353"/>
    </location>
</feature>
<reference evidence="2 3" key="1">
    <citation type="submission" date="2019-07" db="EMBL/GenBank/DDBJ databases">
        <title>De Novo Assembly of kiwifruit Actinidia rufa.</title>
        <authorList>
            <person name="Sugita-Konishi S."/>
            <person name="Sato K."/>
            <person name="Mori E."/>
            <person name="Abe Y."/>
            <person name="Kisaki G."/>
            <person name="Hamano K."/>
            <person name="Suezawa K."/>
            <person name="Otani M."/>
            <person name="Fukuda T."/>
            <person name="Manabe T."/>
            <person name="Gomi K."/>
            <person name="Tabuchi M."/>
            <person name="Akimitsu K."/>
            <person name="Kataoka I."/>
        </authorList>
    </citation>
    <scope>NUCLEOTIDE SEQUENCE [LARGE SCALE GENOMIC DNA]</scope>
    <source>
        <strain evidence="3">cv. Fuchu</strain>
    </source>
</reference>
<evidence type="ECO:0000256" key="1">
    <source>
        <dbReference type="SAM" id="MobiDB-lite"/>
    </source>
</evidence>
<feature type="compositionally biased region" description="Polar residues" evidence="1">
    <location>
        <begin position="200"/>
        <end position="220"/>
    </location>
</feature>
<organism evidence="2 3">
    <name type="scientific">Actinidia rufa</name>
    <dbReference type="NCBI Taxonomy" id="165716"/>
    <lineage>
        <taxon>Eukaryota</taxon>
        <taxon>Viridiplantae</taxon>
        <taxon>Streptophyta</taxon>
        <taxon>Embryophyta</taxon>
        <taxon>Tracheophyta</taxon>
        <taxon>Spermatophyta</taxon>
        <taxon>Magnoliopsida</taxon>
        <taxon>eudicotyledons</taxon>
        <taxon>Gunneridae</taxon>
        <taxon>Pentapetalae</taxon>
        <taxon>asterids</taxon>
        <taxon>Ericales</taxon>
        <taxon>Actinidiaceae</taxon>
        <taxon>Actinidia</taxon>
    </lineage>
</organism>